<geneLocation type="plasmid" evidence="4 5">
    <name>p202</name>
</geneLocation>
<dbReference type="GO" id="GO:0016887">
    <property type="term" value="F:ATP hydrolysis activity"/>
    <property type="evidence" value="ECO:0007669"/>
    <property type="project" value="InterPro"/>
</dbReference>
<keyword evidence="1" id="KW-0813">Transport</keyword>
<evidence type="ECO:0000256" key="3">
    <source>
        <dbReference type="ARBA" id="ARBA00022840"/>
    </source>
</evidence>
<sequence>MSFEVQDITKSFGGETVLDGVSLAVPEGEFVALLGPSGSGKTTLLNIIAGLTAPDSGKLLLEGAEITDLPAGQRRFGMVFQSYALFKHMSVADNIGFGMRVLPRNQRPGRQERRDKVQALLEMIEMTDLGDRYPAQLSGGQRQRVATARALAIDPRLLLLDEPFSALDAKVRQSLRASVRDLQKRVGVAAILVTHDQEEAWALADRVAVMNAGRIEQFDTPERLRSAPATEFVADFIGAMQPAS</sequence>
<protein>
    <submittedName>
        <fullName evidence="4">Sulfate/thiosulfate import ATP-binding protein CysA</fullName>
    </submittedName>
</protein>
<dbReference type="InterPro" id="IPR050093">
    <property type="entry name" value="ABC_SmlMolc_Importer"/>
</dbReference>
<dbReference type="InterPro" id="IPR003593">
    <property type="entry name" value="AAA+_ATPase"/>
</dbReference>
<organism evidence="4 5">
    <name type="scientific">Pseudooceanicola algae</name>
    <dbReference type="NCBI Taxonomy" id="1537215"/>
    <lineage>
        <taxon>Bacteria</taxon>
        <taxon>Pseudomonadati</taxon>
        <taxon>Pseudomonadota</taxon>
        <taxon>Alphaproteobacteria</taxon>
        <taxon>Rhodobacterales</taxon>
        <taxon>Paracoccaceae</taxon>
        <taxon>Pseudooceanicola</taxon>
    </lineage>
</organism>
<evidence type="ECO:0000256" key="2">
    <source>
        <dbReference type="ARBA" id="ARBA00022741"/>
    </source>
</evidence>
<dbReference type="Gene3D" id="3.40.50.300">
    <property type="entry name" value="P-loop containing nucleotide triphosphate hydrolases"/>
    <property type="match status" value="1"/>
</dbReference>
<evidence type="ECO:0000313" key="4">
    <source>
        <dbReference type="EMBL" id="QPM92296.1"/>
    </source>
</evidence>
<dbReference type="SUPFAM" id="SSF52540">
    <property type="entry name" value="P-loop containing nucleoside triphosphate hydrolases"/>
    <property type="match status" value="1"/>
</dbReference>
<dbReference type="PANTHER" id="PTHR42781">
    <property type="entry name" value="SPERMIDINE/PUTRESCINE IMPORT ATP-BINDING PROTEIN POTA"/>
    <property type="match status" value="1"/>
</dbReference>
<dbReference type="GO" id="GO:0015697">
    <property type="term" value="P:quaternary ammonium group transport"/>
    <property type="evidence" value="ECO:0007669"/>
    <property type="project" value="UniProtKB-ARBA"/>
</dbReference>
<keyword evidence="3 4" id="KW-0067">ATP-binding</keyword>
<dbReference type="FunFam" id="3.40.50.300:FF:000425">
    <property type="entry name" value="Probable ABC transporter, ATP-binding subunit"/>
    <property type="match status" value="1"/>
</dbReference>
<evidence type="ECO:0000313" key="5">
    <source>
        <dbReference type="Proteomes" id="UP000283786"/>
    </source>
</evidence>
<accession>A0A418SD81</accession>
<dbReference type="KEGG" id="palw:PSAL_035600"/>
<gene>
    <name evidence="4" type="primary">cysA_7</name>
    <name evidence="4" type="ORF">PSAL_035600</name>
</gene>
<dbReference type="OrthoDB" id="9802264at2"/>
<keyword evidence="5" id="KW-1185">Reference proteome</keyword>
<dbReference type="SMART" id="SM00382">
    <property type="entry name" value="AAA"/>
    <property type="match status" value="1"/>
</dbReference>
<dbReference type="EMBL" id="CP060437">
    <property type="protein sequence ID" value="QPM92296.1"/>
    <property type="molecule type" value="Genomic_DNA"/>
</dbReference>
<keyword evidence="4" id="KW-0614">Plasmid</keyword>
<dbReference type="AlphaFoldDB" id="A0A418SD81"/>
<dbReference type="PROSITE" id="PS50893">
    <property type="entry name" value="ABC_TRANSPORTER_2"/>
    <property type="match status" value="1"/>
</dbReference>
<proteinExistence type="predicted"/>
<keyword evidence="2" id="KW-0547">Nucleotide-binding</keyword>
<dbReference type="Proteomes" id="UP000283786">
    <property type="component" value="Plasmid p202"/>
</dbReference>
<dbReference type="RefSeq" id="WP_119840526.1">
    <property type="nucleotide sequence ID" value="NZ_CP060437.1"/>
</dbReference>
<dbReference type="InterPro" id="IPR003439">
    <property type="entry name" value="ABC_transporter-like_ATP-bd"/>
</dbReference>
<evidence type="ECO:0000256" key="1">
    <source>
        <dbReference type="ARBA" id="ARBA00022448"/>
    </source>
</evidence>
<reference evidence="4 5" key="1">
    <citation type="submission" date="2020-08" db="EMBL/GenBank/DDBJ databases">
        <title>Genome sequence of Rhodobacteraceae bacterium Lw-13e.</title>
        <authorList>
            <person name="Poehlein A."/>
            <person name="Wolter L."/>
            <person name="Daniel R."/>
            <person name="Brinkhoff T."/>
        </authorList>
    </citation>
    <scope>NUCLEOTIDE SEQUENCE [LARGE SCALE GENOMIC DNA]</scope>
    <source>
        <strain evidence="4 5">Lw-13e</strain>
        <plasmid evidence="4 5">p202</plasmid>
    </source>
</reference>
<dbReference type="PANTHER" id="PTHR42781:SF4">
    <property type="entry name" value="SPERMIDINE_PUTRESCINE IMPORT ATP-BINDING PROTEIN POTA"/>
    <property type="match status" value="1"/>
</dbReference>
<name>A0A418SD81_9RHOB</name>
<dbReference type="GO" id="GO:0005524">
    <property type="term" value="F:ATP binding"/>
    <property type="evidence" value="ECO:0007669"/>
    <property type="project" value="UniProtKB-KW"/>
</dbReference>
<dbReference type="InterPro" id="IPR027417">
    <property type="entry name" value="P-loop_NTPase"/>
</dbReference>
<dbReference type="Pfam" id="PF00005">
    <property type="entry name" value="ABC_tran"/>
    <property type="match status" value="1"/>
</dbReference>